<feature type="compositionally biased region" description="Low complexity" evidence="12">
    <location>
        <begin position="484"/>
        <end position="526"/>
    </location>
</feature>
<dbReference type="EMBL" id="CP049010">
    <property type="protein sequence ID" value="QID87445.1"/>
    <property type="molecule type" value="Genomic_DNA"/>
</dbReference>
<organism evidence="14 15">
    <name type="scientific">Saccharomyces pastorianus</name>
    <name type="common">Lager yeast</name>
    <name type="synonym">Saccharomyces cerevisiae x Saccharomyces eubayanus</name>
    <dbReference type="NCBI Taxonomy" id="27292"/>
    <lineage>
        <taxon>Eukaryota</taxon>
        <taxon>Fungi</taxon>
        <taxon>Dikarya</taxon>
        <taxon>Ascomycota</taxon>
        <taxon>Saccharomycotina</taxon>
        <taxon>Saccharomycetes</taxon>
        <taxon>Saccharomycetales</taxon>
        <taxon>Saccharomycetaceae</taxon>
        <taxon>Saccharomyces</taxon>
    </lineage>
</organism>
<dbReference type="FunFam" id="3.20.20.80:FF:000038">
    <property type="entry name" value="1,3-beta-glucanosyltransferase"/>
    <property type="match status" value="1"/>
</dbReference>
<keyword evidence="7" id="KW-1015">Disulfide bond</keyword>
<feature type="signal peptide" evidence="11">
    <location>
        <begin position="1"/>
        <end position="22"/>
    </location>
</feature>
<dbReference type="AlphaFoldDB" id="A0A6C1EEC1"/>
<dbReference type="InterPro" id="IPR012946">
    <property type="entry name" value="X8"/>
</dbReference>
<dbReference type="GO" id="GO:0005886">
    <property type="term" value="C:plasma membrane"/>
    <property type="evidence" value="ECO:0007669"/>
    <property type="project" value="UniProtKB-SubCell"/>
</dbReference>
<comment type="function">
    <text evidence="11">Splits internally a 1,3-beta-glucan molecule and transfers the newly generated reducing end (the donor) to the non-reducing end of another 1,3-beta-glucan molecule (the acceptor) forming a 1,3-beta linkage, resulting in the elongation of 1,3-beta-glucan chains in the cell wall.</text>
</comment>
<dbReference type="GO" id="GO:0031982">
    <property type="term" value="C:vesicle"/>
    <property type="evidence" value="ECO:0007669"/>
    <property type="project" value="UniProtKB-ARBA"/>
</dbReference>
<comment type="subcellular location">
    <subcellularLocation>
        <location evidence="1 11">Cell membrane</location>
        <topology evidence="1 11">Lipid-anchor</topology>
        <topology evidence="1 11">GPI-anchor</topology>
    </subcellularLocation>
</comment>
<evidence type="ECO:0000256" key="12">
    <source>
        <dbReference type="SAM" id="MobiDB-lite"/>
    </source>
</evidence>
<dbReference type="Pfam" id="PF07983">
    <property type="entry name" value="X8"/>
    <property type="match status" value="1"/>
</dbReference>
<name>A0A6C1EEC1_SACPS</name>
<evidence type="ECO:0000313" key="14">
    <source>
        <dbReference type="EMBL" id="QID87445.1"/>
    </source>
</evidence>
<proteinExistence type="inferred from homology"/>
<dbReference type="GO" id="GO:0009277">
    <property type="term" value="C:fungal-type cell wall"/>
    <property type="evidence" value="ECO:0007669"/>
    <property type="project" value="UniProtKB-ARBA"/>
</dbReference>
<dbReference type="PANTHER" id="PTHR31468:SF2">
    <property type="entry name" value="1,3-BETA-GLUCANOSYLTRANSFERASE GAS1"/>
    <property type="match status" value="1"/>
</dbReference>
<dbReference type="FunFam" id="1.20.58.1040:FF:000005">
    <property type="entry name" value="1,3-beta-glucanosyltransferase"/>
    <property type="match status" value="1"/>
</dbReference>
<comment type="similarity">
    <text evidence="2 11">Belongs to the glycosyl hydrolase 72 family.</text>
</comment>
<evidence type="ECO:0000256" key="4">
    <source>
        <dbReference type="ARBA" id="ARBA00022622"/>
    </source>
</evidence>
<feature type="region of interest" description="Disordered" evidence="12">
    <location>
        <begin position="474"/>
        <end position="526"/>
    </location>
</feature>
<dbReference type="EC" id="2.4.1.-" evidence="11"/>
<keyword evidence="8" id="KW-0325">Glycoprotein</keyword>
<dbReference type="SUPFAM" id="SSF51445">
    <property type="entry name" value="(Trans)glycosidases"/>
    <property type="match status" value="1"/>
</dbReference>
<dbReference type="SMR" id="A0A6C1EEC1"/>
<keyword evidence="3" id="KW-1003">Cell membrane</keyword>
<reference evidence="14 15" key="1">
    <citation type="journal article" date="2019" name="BMC Genomics">
        <title>Chromosome level assembly and comparative genome analysis confirm lager-brewing yeasts originated from a single hybridization.</title>
        <authorList>
            <person name="Salazar A.N."/>
            <person name="Gorter de Vries A.R."/>
            <person name="van den Broek M."/>
            <person name="Brouwers N."/>
            <person name="de la Torre Cortes P."/>
            <person name="Kuijpers N.G.A."/>
            <person name="Daran J.G."/>
            <person name="Abeel T."/>
        </authorList>
    </citation>
    <scope>NUCLEOTIDE SEQUENCE [LARGE SCALE GENOMIC DNA]</scope>
    <source>
        <strain evidence="14 15">CBS 1483</strain>
    </source>
</reference>
<dbReference type="InterPro" id="IPR017853">
    <property type="entry name" value="GH"/>
</dbReference>
<evidence type="ECO:0000256" key="8">
    <source>
        <dbReference type="ARBA" id="ARBA00023180"/>
    </source>
</evidence>
<dbReference type="Gene3D" id="3.20.20.80">
    <property type="entry name" value="Glycosidases"/>
    <property type="match status" value="1"/>
</dbReference>
<evidence type="ECO:0000256" key="1">
    <source>
        <dbReference type="ARBA" id="ARBA00004609"/>
    </source>
</evidence>
<dbReference type="SMART" id="SM00768">
    <property type="entry name" value="X8"/>
    <property type="match status" value="1"/>
</dbReference>
<keyword evidence="15" id="KW-1185">Reference proteome</keyword>
<evidence type="ECO:0000256" key="3">
    <source>
        <dbReference type="ARBA" id="ARBA00022475"/>
    </source>
</evidence>
<keyword evidence="10" id="KW-0961">Cell wall biogenesis/degradation</keyword>
<dbReference type="PANTHER" id="PTHR31468">
    <property type="entry name" value="1,3-BETA-GLUCANOSYLTRANSFERASE GAS1"/>
    <property type="match status" value="1"/>
</dbReference>
<keyword evidence="9 11" id="KW-0449">Lipoprotein</keyword>
<dbReference type="OrthoDB" id="421038at2759"/>
<evidence type="ECO:0000256" key="2">
    <source>
        <dbReference type="ARBA" id="ARBA00007528"/>
    </source>
</evidence>
<dbReference type="InterPro" id="IPR004886">
    <property type="entry name" value="Glucanosyltransferase"/>
</dbReference>
<evidence type="ECO:0000313" key="15">
    <source>
        <dbReference type="Proteomes" id="UP000501346"/>
    </source>
</evidence>
<evidence type="ECO:0000256" key="5">
    <source>
        <dbReference type="ARBA" id="ARBA00022729"/>
    </source>
</evidence>
<dbReference type="GO" id="GO:0098552">
    <property type="term" value="C:side of membrane"/>
    <property type="evidence" value="ECO:0007669"/>
    <property type="project" value="UniProtKB-KW"/>
</dbReference>
<dbReference type="Pfam" id="PF03198">
    <property type="entry name" value="Glyco_hydro_72"/>
    <property type="match status" value="1"/>
</dbReference>
<keyword evidence="4 11" id="KW-0336">GPI-anchor</keyword>
<evidence type="ECO:0000256" key="10">
    <source>
        <dbReference type="ARBA" id="ARBA00023316"/>
    </source>
</evidence>
<sequence>MLFKSLSKLATAAAFFAGVATADDVPAIEVVGNKFFYSNNGSQFYIRGVAYQADTANETSGSTVNDPLANYESCSRDIPYLKKLNTNVIRVYAINTTLDHSECMKALNDADIYVIADLAAPATSINRDDPTWTVDLFNSYKTVVDTFANYTNVLGFFAGNEVTNNYTNTDASAFVKAAIRDVRQYISDKNYRKIPVGYSSNDDEDTRVKMADYFACGDDDVKADFYGINMYEWCGKSDFKTSGYADRTAEFKNLSIPVFFSEYGCNEVTPRLFTEVEALYGSNMTDVWSGGIVYMYFEETNKYGLVSIDGNDVKTLDDFNNYSSEINKISPTSANTKSYSATTSDVACPATGKYWSAATELPPTPNGGLCSCMNAANSCVVSDDVDSDDYETLFNWICNEVDCSGISANGTAGKYGAYSFCTPKEQLSFVMNLYYEKSGGSKSDCSFSGSATLQTATTQASCSSALKEIGSMGTNSASGSVDLGSGTESSTASSNASGSSSKSNSGSSGSSSSSSSSSASSSSSSKKNAATNVKANLAQVVFTSIISLSIAAGVGFALV</sequence>
<protein>
    <recommendedName>
        <fullName evidence="11">1,3-beta-glucanosyltransferase</fullName>
        <ecNumber evidence="11">2.4.1.-</ecNumber>
    </recommendedName>
</protein>
<feature type="domain" description="X8" evidence="13">
    <location>
        <begin position="377"/>
        <end position="464"/>
    </location>
</feature>
<keyword evidence="11 14" id="KW-0808">Transferase</keyword>
<evidence type="ECO:0000256" key="7">
    <source>
        <dbReference type="ARBA" id="ARBA00023157"/>
    </source>
</evidence>
<accession>A0A6C1EEC1</accession>
<evidence type="ECO:0000256" key="9">
    <source>
        <dbReference type="ARBA" id="ARBA00023288"/>
    </source>
</evidence>
<evidence type="ECO:0000259" key="13">
    <source>
        <dbReference type="SMART" id="SM00768"/>
    </source>
</evidence>
<gene>
    <name evidence="14" type="primary">GAS1</name>
    <name evidence="14" type="ORF">GRS66_010122</name>
</gene>
<dbReference type="Gene3D" id="1.20.58.1040">
    <property type="match status" value="1"/>
</dbReference>
<dbReference type="Proteomes" id="UP000501346">
    <property type="component" value="Chromosome SeXIII-ScXIII"/>
</dbReference>
<evidence type="ECO:0000256" key="6">
    <source>
        <dbReference type="ARBA" id="ARBA00023136"/>
    </source>
</evidence>
<keyword evidence="5 11" id="KW-0732">Signal</keyword>
<feature type="chain" id="PRO_5025716038" description="1,3-beta-glucanosyltransferase" evidence="11">
    <location>
        <begin position="23"/>
        <end position="559"/>
    </location>
</feature>
<dbReference type="GO" id="GO:0071970">
    <property type="term" value="P:fungal-type cell wall (1-&gt;3)-beta-D-glucan biosynthetic process"/>
    <property type="evidence" value="ECO:0007669"/>
    <property type="project" value="TreeGrafter"/>
</dbReference>
<keyword evidence="6 11" id="KW-0472">Membrane</keyword>
<evidence type="ECO:0000256" key="11">
    <source>
        <dbReference type="RuleBase" id="RU361209"/>
    </source>
</evidence>
<dbReference type="GO" id="GO:0042124">
    <property type="term" value="F:1,3-beta-glucanosyltransferase activity"/>
    <property type="evidence" value="ECO:0007669"/>
    <property type="project" value="TreeGrafter"/>
</dbReference>
<dbReference type="GO" id="GO:0031505">
    <property type="term" value="P:fungal-type cell wall organization"/>
    <property type="evidence" value="ECO:0007669"/>
    <property type="project" value="UniProtKB-ARBA"/>
</dbReference>